<name>A0A4Q7NYY5_9FIRM</name>
<feature type="transmembrane region" description="Helical" evidence="5">
    <location>
        <begin position="167"/>
        <end position="189"/>
    </location>
</feature>
<dbReference type="PANTHER" id="PTHR43424">
    <property type="entry name" value="LOCUS PUTATIVE PROTEIN 1-RELATED"/>
    <property type="match status" value="1"/>
</dbReference>
<reference evidence="6 7" key="1">
    <citation type="submission" date="2019-02" db="EMBL/GenBank/DDBJ databases">
        <title>Genomic Encyclopedia of Type Strains, Phase IV (KMG-IV): sequencing the most valuable type-strain genomes for metagenomic binning, comparative biology and taxonomic classification.</title>
        <authorList>
            <person name="Goeker M."/>
        </authorList>
    </citation>
    <scope>NUCLEOTIDE SEQUENCE [LARGE SCALE GENOMIC DNA]</scope>
    <source>
        <strain evidence="6 7">DSM 29486</strain>
    </source>
</reference>
<keyword evidence="4 5" id="KW-0472">Membrane</keyword>
<evidence type="ECO:0000256" key="5">
    <source>
        <dbReference type="SAM" id="Phobius"/>
    </source>
</evidence>
<comment type="caution">
    <text evidence="6">The sequence shown here is derived from an EMBL/GenBank/DDBJ whole genome shotgun (WGS) entry which is preliminary data.</text>
</comment>
<accession>A0A4Q7NYY5</accession>
<protein>
    <submittedName>
        <fullName evidence="6">O-antigen/teichoic acid export membrane protein</fullName>
    </submittedName>
</protein>
<dbReference type="InterPro" id="IPR002797">
    <property type="entry name" value="Polysacc_synth"/>
</dbReference>
<dbReference type="InterPro" id="IPR052556">
    <property type="entry name" value="PolySynth_Transporter"/>
</dbReference>
<dbReference type="EMBL" id="SGXF01000008">
    <property type="protein sequence ID" value="RZS92681.1"/>
    <property type="molecule type" value="Genomic_DNA"/>
</dbReference>
<evidence type="ECO:0000256" key="4">
    <source>
        <dbReference type="ARBA" id="ARBA00023136"/>
    </source>
</evidence>
<feature type="transmembrane region" description="Helical" evidence="5">
    <location>
        <begin position="415"/>
        <end position="436"/>
    </location>
</feature>
<dbReference type="Proteomes" id="UP000292927">
    <property type="component" value="Unassembled WGS sequence"/>
</dbReference>
<organism evidence="6 7">
    <name type="scientific">Cuneatibacter caecimuris</name>
    <dbReference type="NCBI Taxonomy" id="1796618"/>
    <lineage>
        <taxon>Bacteria</taxon>
        <taxon>Bacillati</taxon>
        <taxon>Bacillota</taxon>
        <taxon>Clostridia</taxon>
        <taxon>Lachnospirales</taxon>
        <taxon>Lachnospiraceae</taxon>
        <taxon>Cuneatibacter</taxon>
    </lineage>
</organism>
<keyword evidence="7" id="KW-1185">Reference proteome</keyword>
<evidence type="ECO:0000256" key="2">
    <source>
        <dbReference type="ARBA" id="ARBA00022692"/>
    </source>
</evidence>
<evidence type="ECO:0000256" key="1">
    <source>
        <dbReference type="ARBA" id="ARBA00004141"/>
    </source>
</evidence>
<proteinExistence type="predicted"/>
<feature type="transmembrane region" description="Helical" evidence="5">
    <location>
        <begin position="442"/>
        <end position="460"/>
    </location>
</feature>
<feature type="transmembrane region" description="Helical" evidence="5">
    <location>
        <begin position="48"/>
        <end position="65"/>
    </location>
</feature>
<feature type="transmembrane region" description="Helical" evidence="5">
    <location>
        <begin position="210"/>
        <end position="226"/>
    </location>
</feature>
<sequence length="481" mass="55135">MIKKSITKNYLYNLVYQILIIVTPLLTTPYVSRILGASGIGQYDSTQAVVQYFILFGTLGLHMYGQQEVAYVQQEKEKRSKVFYEILFLKCLTMAISLLAYLIFINFTNGHKLLYLIQIVDLISALFDISWFFYGIEEFKTIVVRNIIVRIMGVAGVFLFIKTPQDVPYYVLAHSIPVLLGNLSVWNYIKKEISWISVRCLNIKKHMRPALLLFLPQIATQIYVVLDKTMIMLLTSSDTEVGYYGQAQRLIKLILTVITSICTVLNPRISNAFARKEYKDIRYYMNRSFDFAYMLAIPMILGVVVISDQFVPWFFGDNYDKVVPLMQLLSLIILFISFSNIIGFQFLLPTKRRKQYTISVTIGAAVNLILNLLLIPAMASIGAAIASVLAELLVLITQLIYVRRIFSLTELIKRSWRYLVSGTVMLILIATVHYVMPGSRGILIEVPLGIGSYFLMLILFQEENVLTILHKIRRYVHIRKG</sequence>
<feature type="transmembrane region" description="Helical" evidence="5">
    <location>
        <begin position="381"/>
        <end position="403"/>
    </location>
</feature>
<feature type="transmembrane region" description="Helical" evidence="5">
    <location>
        <begin position="113"/>
        <end position="136"/>
    </location>
</feature>
<dbReference type="Pfam" id="PF01943">
    <property type="entry name" value="Polysacc_synt"/>
    <property type="match status" value="1"/>
</dbReference>
<dbReference type="AlphaFoldDB" id="A0A4Q7NYY5"/>
<dbReference type="GO" id="GO:0016020">
    <property type="term" value="C:membrane"/>
    <property type="evidence" value="ECO:0007669"/>
    <property type="project" value="UniProtKB-SubCell"/>
</dbReference>
<evidence type="ECO:0000256" key="3">
    <source>
        <dbReference type="ARBA" id="ARBA00022989"/>
    </source>
</evidence>
<evidence type="ECO:0000313" key="6">
    <source>
        <dbReference type="EMBL" id="RZS92681.1"/>
    </source>
</evidence>
<feature type="transmembrane region" description="Helical" evidence="5">
    <location>
        <begin position="12"/>
        <end position="36"/>
    </location>
</feature>
<feature type="transmembrane region" description="Helical" evidence="5">
    <location>
        <begin position="250"/>
        <end position="270"/>
    </location>
</feature>
<evidence type="ECO:0000313" key="7">
    <source>
        <dbReference type="Proteomes" id="UP000292927"/>
    </source>
</evidence>
<feature type="transmembrane region" description="Helical" evidence="5">
    <location>
        <begin position="355"/>
        <end position="375"/>
    </location>
</feature>
<gene>
    <name evidence="6" type="ORF">EV209_2976</name>
</gene>
<dbReference type="CDD" id="cd13128">
    <property type="entry name" value="MATE_Wzx_like"/>
    <property type="match status" value="1"/>
</dbReference>
<keyword evidence="3 5" id="KW-1133">Transmembrane helix</keyword>
<comment type="subcellular location">
    <subcellularLocation>
        <location evidence="1">Membrane</location>
        <topology evidence="1">Multi-pass membrane protein</topology>
    </subcellularLocation>
</comment>
<dbReference type="PANTHER" id="PTHR43424:SF1">
    <property type="entry name" value="LOCUS PUTATIVE PROTEIN 1-RELATED"/>
    <property type="match status" value="1"/>
</dbReference>
<keyword evidence="2 5" id="KW-0812">Transmembrane</keyword>
<feature type="transmembrane region" description="Helical" evidence="5">
    <location>
        <begin position="291"/>
        <end position="315"/>
    </location>
</feature>
<feature type="transmembrane region" description="Helical" evidence="5">
    <location>
        <begin position="143"/>
        <end position="161"/>
    </location>
</feature>
<feature type="transmembrane region" description="Helical" evidence="5">
    <location>
        <begin position="86"/>
        <end position="107"/>
    </location>
</feature>
<feature type="transmembrane region" description="Helical" evidence="5">
    <location>
        <begin position="327"/>
        <end position="348"/>
    </location>
</feature>